<gene>
    <name evidence="2" type="ORF">CEUSTIGMA_g8105.t1</name>
</gene>
<evidence type="ECO:0000256" key="1">
    <source>
        <dbReference type="SAM" id="SignalP"/>
    </source>
</evidence>
<sequence length="210" mass="22700">MDFSKHGQRFLTFLSVVTFVSLGPASAASAAPKAVSITIAKLQGTWHGSCQQYAAVNTSAPDMPPTTCLLPYKSYKPIIYSVNITYNGSTVSVSTTPALSPIIFRGSNFTWPAYSYKAILQSMSPYKNTTLQNVQAQQMISETLFKYQLTLTSTNGVLTLTQAGVQYITEDPVSNNAFSNAMPTSFISAGLQCAPQKTFNYICTVKLAGK</sequence>
<organism evidence="2 3">
    <name type="scientific">Chlamydomonas eustigma</name>
    <dbReference type="NCBI Taxonomy" id="1157962"/>
    <lineage>
        <taxon>Eukaryota</taxon>
        <taxon>Viridiplantae</taxon>
        <taxon>Chlorophyta</taxon>
        <taxon>core chlorophytes</taxon>
        <taxon>Chlorophyceae</taxon>
        <taxon>CS clade</taxon>
        <taxon>Chlamydomonadales</taxon>
        <taxon>Chlamydomonadaceae</taxon>
        <taxon>Chlamydomonas</taxon>
    </lineage>
</organism>
<feature type="signal peptide" evidence="1">
    <location>
        <begin position="1"/>
        <end position="27"/>
    </location>
</feature>
<comment type="caution">
    <text evidence="2">The sequence shown here is derived from an EMBL/GenBank/DDBJ whole genome shotgun (WGS) entry which is preliminary data.</text>
</comment>
<keyword evidence="1" id="KW-0732">Signal</keyword>
<keyword evidence="3" id="KW-1185">Reference proteome</keyword>
<feature type="chain" id="PRO_5013236362" evidence="1">
    <location>
        <begin position="28"/>
        <end position="210"/>
    </location>
</feature>
<dbReference type="Proteomes" id="UP000232323">
    <property type="component" value="Unassembled WGS sequence"/>
</dbReference>
<evidence type="ECO:0000313" key="3">
    <source>
        <dbReference type="Proteomes" id="UP000232323"/>
    </source>
</evidence>
<evidence type="ECO:0000313" key="2">
    <source>
        <dbReference type="EMBL" id="GAX80670.1"/>
    </source>
</evidence>
<name>A0A250XD38_9CHLO</name>
<reference evidence="2 3" key="1">
    <citation type="submission" date="2017-08" db="EMBL/GenBank/DDBJ databases">
        <title>Acidophilic green algal genome provides insights into adaptation to an acidic environment.</title>
        <authorList>
            <person name="Hirooka S."/>
            <person name="Hirose Y."/>
            <person name="Kanesaki Y."/>
            <person name="Higuchi S."/>
            <person name="Fujiwara T."/>
            <person name="Onuma R."/>
            <person name="Era A."/>
            <person name="Ohbayashi R."/>
            <person name="Uzuka A."/>
            <person name="Nozaki H."/>
            <person name="Yoshikawa H."/>
            <person name="Miyagishima S.Y."/>
        </authorList>
    </citation>
    <scope>NUCLEOTIDE SEQUENCE [LARGE SCALE GENOMIC DNA]</scope>
    <source>
        <strain evidence="2 3">NIES-2499</strain>
    </source>
</reference>
<accession>A0A250XD38</accession>
<protein>
    <submittedName>
        <fullName evidence="2">Uncharacterized protein</fullName>
    </submittedName>
</protein>
<dbReference type="EMBL" id="BEGY01000055">
    <property type="protein sequence ID" value="GAX80670.1"/>
    <property type="molecule type" value="Genomic_DNA"/>
</dbReference>
<proteinExistence type="predicted"/>
<dbReference type="AlphaFoldDB" id="A0A250XD38"/>